<name>A0A811QDM9_9POAL</name>
<feature type="transmembrane region" description="Helical" evidence="1">
    <location>
        <begin position="118"/>
        <end position="136"/>
    </location>
</feature>
<dbReference type="AlphaFoldDB" id="A0A811QDM9"/>
<feature type="transmembrane region" description="Helical" evidence="1">
    <location>
        <begin position="142"/>
        <end position="160"/>
    </location>
</feature>
<dbReference type="Pfam" id="PF13968">
    <property type="entry name" value="DUF4220"/>
    <property type="match status" value="1"/>
</dbReference>
<feature type="transmembrane region" description="Helical" evidence="1">
    <location>
        <begin position="87"/>
        <end position="106"/>
    </location>
</feature>
<feature type="transmembrane region" description="Helical" evidence="1">
    <location>
        <begin position="53"/>
        <end position="75"/>
    </location>
</feature>
<dbReference type="Pfam" id="PF04578">
    <property type="entry name" value="DUF594"/>
    <property type="match status" value="1"/>
</dbReference>
<comment type="caution">
    <text evidence="3">The sequence shown here is derived from an EMBL/GenBank/DDBJ whole genome shotgun (WGS) entry which is preliminary data.</text>
</comment>
<keyword evidence="1" id="KW-1133">Transmembrane helix</keyword>
<sequence length="806" mass="91443">MALAPSFPPSVPPSDDCNSRDYTQTVEAFVLLAVLALFLLHILGSLRRQSGHGLLHAIVMGVNTLSYPLVSYTIGRMESSDWYYDDFAVWAVFLLLLLGSTDNLTACRLSDIDNWKSIFVKHLFKGFLLLYVVVTYGRKMKYLLPPLSAIVLVGVLKWYVRITSIRMVSKSCLWKNVKVIADYMEHADNLLVACNPVTMDGYRYMVAGEKYWMKRPAGHAPLYRADSSKVITVEKVWQCTGNLLLRERGNKLKDVCLSMALSKMLNRRFAGFNLSEAELEKTHDFVFRGLLVAGDNPYQRAFMVIEEELVFIHDIYYTRYSYLYQKGRYLCLCFPVVMIGLCLWVVLIDLHVDHECDRNPNDEWNANCYQLGYRTIFIMVALAFLEAYQLYLNIASGWFKVALIRSYVSTPFLQRNGCSLDMIIGLVLRLKAFPHGRTNLKKAKKGRNNSVKLSENLKKAIVDSLLGSNGRLTNGITSLRNNGVDAHLSWACYATATADGSVTRTILVWHIATTLCEYQLDPNLNKEDNVITACTLSQYCMHLLTFAPHLLPDHISISESLLDQSINEARQRITEAGAKTIEDRCDVLMKISTHDDNLVAEGLLVARGAWLARYLIEHIQEPTLRWKVLSDFWAEMMLYVSPSDNARAHLEALAMGGEFITHLWALLTHAATSMPHRTNLFISELLSLKPPRPTAWIVADDFNLTCSPLDRNTPGFHWALTSRINALINILALIELKWLECLYTWSNKCSSPTLAWLDRASINNTFCDVFPNSTLTRAWVRHLTIFPSSSLFLPSFQTSFSLRTIG</sequence>
<feature type="transmembrane region" description="Helical" evidence="1">
    <location>
        <begin position="28"/>
        <end position="46"/>
    </location>
</feature>
<keyword evidence="4" id="KW-1185">Reference proteome</keyword>
<organism evidence="3 4">
    <name type="scientific">Miscanthus lutarioriparius</name>
    <dbReference type="NCBI Taxonomy" id="422564"/>
    <lineage>
        <taxon>Eukaryota</taxon>
        <taxon>Viridiplantae</taxon>
        <taxon>Streptophyta</taxon>
        <taxon>Embryophyta</taxon>
        <taxon>Tracheophyta</taxon>
        <taxon>Spermatophyta</taxon>
        <taxon>Magnoliopsida</taxon>
        <taxon>Liliopsida</taxon>
        <taxon>Poales</taxon>
        <taxon>Poaceae</taxon>
        <taxon>PACMAD clade</taxon>
        <taxon>Panicoideae</taxon>
        <taxon>Andropogonodae</taxon>
        <taxon>Andropogoneae</taxon>
        <taxon>Saccharinae</taxon>
        <taxon>Miscanthus</taxon>
    </lineage>
</organism>
<dbReference type="SUPFAM" id="SSF56219">
    <property type="entry name" value="DNase I-like"/>
    <property type="match status" value="1"/>
</dbReference>
<evidence type="ECO:0000313" key="3">
    <source>
        <dbReference type="EMBL" id="CAD6255462.1"/>
    </source>
</evidence>
<dbReference type="InterPro" id="IPR036691">
    <property type="entry name" value="Endo/exonu/phosph_ase_sf"/>
</dbReference>
<evidence type="ECO:0000259" key="2">
    <source>
        <dbReference type="Pfam" id="PF13968"/>
    </source>
</evidence>
<protein>
    <recommendedName>
        <fullName evidence="2">DUF4220 domain-containing protein</fullName>
    </recommendedName>
</protein>
<dbReference type="InterPro" id="IPR007658">
    <property type="entry name" value="DUF594"/>
</dbReference>
<dbReference type="InterPro" id="IPR025315">
    <property type="entry name" value="DUF4220"/>
</dbReference>
<reference evidence="3" key="1">
    <citation type="submission" date="2020-10" db="EMBL/GenBank/DDBJ databases">
        <authorList>
            <person name="Han B."/>
            <person name="Lu T."/>
            <person name="Zhao Q."/>
            <person name="Huang X."/>
            <person name="Zhao Y."/>
        </authorList>
    </citation>
    <scope>NUCLEOTIDE SEQUENCE</scope>
</reference>
<dbReference type="PANTHER" id="PTHR31325">
    <property type="entry name" value="OS01G0798800 PROTEIN-RELATED"/>
    <property type="match status" value="1"/>
</dbReference>
<proteinExistence type="predicted"/>
<evidence type="ECO:0000313" key="4">
    <source>
        <dbReference type="Proteomes" id="UP000604825"/>
    </source>
</evidence>
<gene>
    <name evidence="3" type="ORF">NCGR_LOCUS39006</name>
</gene>
<dbReference type="Proteomes" id="UP000604825">
    <property type="component" value="Unassembled WGS sequence"/>
</dbReference>
<dbReference type="OrthoDB" id="1559504at2759"/>
<feature type="transmembrane region" description="Helical" evidence="1">
    <location>
        <begin position="329"/>
        <end position="351"/>
    </location>
</feature>
<accession>A0A811QDM9</accession>
<dbReference type="EMBL" id="CAJGYO010000010">
    <property type="protein sequence ID" value="CAD6255462.1"/>
    <property type="molecule type" value="Genomic_DNA"/>
</dbReference>
<keyword evidence="1" id="KW-0472">Membrane</keyword>
<evidence type="ECO:0000256" key="1">
    <source>
        <dbReference type="SAM" id="Phobius"/>
    </source>
</evidence>
<feature type="domain" description="DUF4220" evidence="2">
    <location>
        <begin position="62"/>
        <end position="411"/>
    </location>
</feature>
<keyword evidence="1" id="KW-0812">Transmembrane</keyword>